<feature type="domain" description="Fibronectin type-III" evidence="3">
    <location>
        <begin position="327"/>
        <end position="416"/>
    </location>
</feature>
<keyword evidence="2" id="KW-0624">Polysaccharide degradation</keyword>
<keyword evidence="1" id="KW-0326">Glycosidase</keyword>
<name>A0A249L359_9ACTN</name>
<dbReference type="RefSeq" id="WP_095687665.1">
    <property type="nucleotide sequence ID" value="NZ_CP016779.1"/>
</dbReference>
<dbReference type="PROSITE" id="PS50853">
    <property type="entry name" value="FN3"/>
    <property type="match status" value="1"/>
</dbReference>
<evidence type="ECO:0000313" key="5">
    <source>
        <dbReference type="Proteomes" id="UP000217210"/>
    </source>
</evidence>
<organism evidence="4 5">
    <name type="scientific">Candidatus Nanopelagicus abundans</name>
    <dbReference type="NCBI Taxonomy" id="1884916"/>
    <lineage>
        <taxon>Bacteria</taxon>
        <taxon>Bacillati</taxon>
        <taxon>Actinomycetota</taxon>
        <taxon>Actinomycetes</taxon>
        <taxon>Candidatus Nanopelagicales</taxon>
        <taxon>Candidatus Nanopelagicaceae</taxon>
        <taxon>Candidatus Nanopelagicus</taxon>
    </lineage>
</organism>
<dbReference type="SMART" id="SM00060">
    <property type="entry name" value="FN3"/>
    <property type="match status" value="1"/>
</dbReference>
<dbReference type="InterPro" id="IPR024079">
    <property type="entry name" value="MetalloPept_cat_dom_sf"/>
</dbReference>
<dbReference type="AlphaFoldDB" id="A0A249L359"/>
<reference evidence="4 5" key="1">
    <citation type="submission" date="2016-07" db="EMBL/GenBank/DDBJ databases">
        <title>High microdiversification within the ubiquitous acI lineage of Actinobacteria.</title>
        <authorList>
            <person name="Neuenschwander S.M."/>
            <person name="Salcher M."/>
            <person name="Ghai R."/>
            <person name="Pernthaler J."/>
        </authorList>
    </citation>
    <scope>NUCLEOTIDE SEQUENCE [LARGE SCALE GENOMIC DNA]</scope>
    <source>
        <strain evidence="4">MMS-IIB-91</strain>
    </source>
</reference>
<protein>
    <submittedName>
        <fullName evidence="4">Fibronectin domain-containing protein</fullName>
    </submittedName>
</protein>
<dbReference type="KEGG" id="nab:B1sIIB91_00255"/>
<evidence type="ECO:0000313" key="4">
    <source>
        <dbReference type="EMBL" id="ASY23375.1"/>
    </source>
</evidence>
<dbReference type="Gene3D" id="3.40.390.10">
    <property type="entry name" value="Collagenase (Catalytic Domain)"/>
    <property type="match status" value="1"/>
</dbReference>
<dbReference type="EMBL" id="CP016779">
    <property type="protein sequence ID" value="ASY23375.1"/>
    <property type="molecule type" value="Genomic_DNA"/>
</dbReference>
<dbReference type="GO" id="GO:0000272">
    <property type="term" value="P:polysaccharide catabolic process"/>
    <property type="evidence" value="ECO:0007669"/>
    <property type="project" value="UniProtKB-KW"/>
</dbReference>
<dbReference type="SUPFAM" id="SSF55486">
    <property type="entry name" value="Metalloproteases ('zincins'), catalytic domain"/>
    <property type="match status" value="2"/>
</dbReference>
<dbReference type="CDD" id="cd00063">
    <property type="entry name" value="FN3"/>
    <property type="match status" value="1"/>
</dbReference>
<dbReference type="OrthoDB" id="1253390at2"/>
<gene>
    <name evidence="4" type="ORF">B1sIIB91_00255</name>
</gene>
<keyword evidence="2" id="KW-0119">Carbohydrate metabolism</keyword>
<dbReference type="Proteomes" id="UP000217210">
    <property type="component" value="Chromosome"/>
</dbReference>
<dbReference type="InterPro" id="IPR003961">
    <property type="entry name" value="FN3_dom"/>
</dbReference>
<evidence type="ECO:0000256" key="1">
    <source>
        <dbReference type="ARBA" id="ARBA00023295"/>
    </source>
</evidence>
<dbReference type="GO" id="GO:0008237">
    <property type="term" value="F:metallopeptidase activity"/>
    <property type="evidence" value="ECO:0007669"/>
    <property type="project" value="InterPro"/>
</dbReference>
<dbReference type="InterPro" id="IPR036116">
    <property type="entry name" value="FN3_sf"/>
</dbReference>
<evidence type="ECO:0000256" key="2">
    <source>
        <dbReference type="ARBA" id="ARBA00023326"/>
    </source>
</evidence>
<keyword evidence="1" id="KW-0378">Hydrolase</keyword>
<evidence type="ECO:0000259" key="3">
    <source>
        <dbReference type="PROSITE" id="PS50853"/>
    </source>
</evidence>
<accession>A0A249L359</accession>
<dbReference type="SUPFAM" id="SSF49265">
    <property type="entry name" value="Fibronectin type III"/>
    <property type="match status" value="1"/>
</dbReference>
<dbReference type="Pfam" id="PF00041">
    <property type="entry name" value="fn3"/>
    <property type="match status" value="1"/>
</dbReference>
<keyword evidence="5" id="KW-1185">Reference proteome</keyword>
<dbReference type="GO" id="GO:0016798">
    <property type="term" value="F:hydrolase activity, acting on glycosyl bonds"/>
    <property type="evidence" value="ECO:0007669"/>
    <property type="project" value="UniProtKB-KW"/>
</dbReference>
<proteinExistence type="predicted"/>
<dbReference type="InterPro" id="IPR013783">
    <property type="entry name" value="Ig-like_fold"/>
</dbReference>
<sequence>MRIKRFLLSIGLLISVIVTPIPSANALAVKVAPAGWIYLFASDTPAKKFSTPRVFSASLEKKSTFVPIYNNVPDVAKASIQRAIDIWSENFVSKVPINVNVTWTKAPNSTILASASAKNIFSNFNGAPDKTLYYPSALANALAGVDLDIAEPELEINVTTGDFWYYGLDGKCPSSKYDLVSVILHEMAHGLGFMSGTYYDPTTKVGRFLQPTAFDAYVQVVDGRRLVDLPSPSLEIGSALTSTLLWSGANAVKANNGVKPLLFTPSIYEQGSSVSHLDEKTFSNSFENSVMTPNLGAGEVFHLPGALLLAIFEDLRMKPPAGIATGLPNSVQNVRAIVGDKNAIIKFDPPADFRFAQIDSYLIENLQTGESIKVPESPVVINGLKNGTKYTFSVRAVNSAGSSEATKSNQITPQTAWKSTVIDPNADAKYIATTTYLGKPVVTYSESKGGDLKLATYANSKWVIKTIDGNDENAGKTLNNVAGHISLCTSTVGKISYLHIFYSDLTNKDLKYALYNGKSFKYETVDGDGLVAQDYKEVNRVRGASDVSVSNACSVNNNVIQVFYRDESQGILLGAVKENGKWRYEIVDGDKDTEDRTTGDVAFHLKSVTVGKKINLIYDSVKGFDAEKNITKGEVRYATRSTSASSDWEYKTLDAPSERTYAVGYDVTILNTVKGLITGWFTSSGFTYPNPDQVKYQDINAASVVSVKADEFGTLHSSISADEKMVLFSCELRLCAVSKSNKVVNLVSKNSIQKGAQVNWITIDKTKYAMAGVSGKLTLFKP</sequence>
<dbReference type="Gene3D" id="2.60.40.10">
    <property type="entry name" value="Immunoglobulins"/>
    <property type="match status" value="1"/>
</dbReference>